<evidence type="ECO:0000256" key="6">
    <source>
        <dbReference type="ARBA" id="ARBA00023157"/>
    </source>
</evidence>
<dbReference type="PROSITE" id="PS51387">
    <property type="entry name" value="FAD_PCMH"/>
    <property type="match status" value="1"/>
</dbReference>
<evidence type="ECO:0000256" key="3">
    <source>
        <dbReference type="ARBA" id="ARBA00022630"/>
    </source>
</evidence>
<protein>
    <recommendedName>
        <fullName evidence="9">FAD-binding PCMH-type domain-containing protein</fullName>
    </recommendedName>
</protein>
<dbReference type="Pfam" id="PF08031">
    <property type="entry name" value="BBE"/>
    <property type="match status" value="1"/>
</dbReference>
<dbReference type="SUPFAM" id="SSF56176">
    <property type="entry name" value="FAD-binding/transporter-associated domain-like"/>
    <property type="match status" value="1"/>
</dbReference>
<dbReference type="InterPro" id="IPR016166">
    <property type="entry name" value="FAD-bd_PCMH"/>
</dbReference>
<dbReference type="AlphaFoldDB" id="A0AAW1LMF6"/>
<comment type="cofactor">
    <cofactor evidence="1">
        <name>FAD</name>
        <dbReference type="ChEBI" id="CHEBI:57692"/>
    </cofactor>
</comment>
<dbReference type="PANTHER" id="PTHR32448">
    <property type="entry name" value="OS08G0158400 PROTEIN"/>
    <property type="match status" value="1"/>
</dbReference>
<evidence type="ECO:0000313" key="11">
    <source>
        <dbReference type="Proteomes" id="UP001443914"/>
    </source>
</evidence>
<keyword evidence="11" id="KW-1185">Reference proteome</keyword>
<evidence type="ECO:0000256" key="8">
    <source>
        <dbReference type="SAM" id="SignalP"/>
    </source>
</evidence>
<sequence>MLKISIFIFVIILAIICQSNGHNTIENALIKCLNSHEVPSSLIFEQGNSSFPMVLQSYIRNLRFNTSTTRKPLFIVTATNVSHIQASILCAKEYGIQIKVRSGGHDYEGLSYVSIVPFFVVDMFNLRSVDVDVENETAWVQAGATLGEVYYEIGNKSKTLGFPAGVCPTVGVGGHFTGGGYGNLMRKYGLSSDNIIDAIIVDVNGRILDRKTMGEDLFWAIRGGGGASFCVIASYKIKLVHVLEKVTVFRVSRTLDRNLTDIVDNYLYVAPHLDHDAFIRLTLDVTNSTQTGRPTNRATFRCLFLGDTQTLLSLVSQNFPLLGLQKVDCLEMSWVKSLLFYYDFAKGTPLETLLKRQVSSPYFKHKSDYLKDTIPKYGLEGLFKKMLDLQTLVIAFNPYGGRMAEIPANAAPFPHRAGNLFKLQYECNWDNEARTKYFIKLSRELYNYMTPFVSKNPREAFFNYRDIDLGINHQGLNSYVQGQKYGIKYFKGNFNRLVKIKTMVDPHNFFRYEQSIPTLPHHY</sequence>
<dbReference type="Pfam" id="PF01565">
    <property type="entry name" value="FAD_binding_4"/>
    <property type="match status" value="1"/>
</dbReference>
<evidence type="ECO:0000256" key="7">
    <source>
        <dbReference type="ARBA" id="ARBA00023180"/>
    </source>
</evidence>
<proteinExistence type="inferred from homology"/>
<dbReference type="InterPro" id="IPR016169">
    <property type="entry name" value="FAD-bd_PCMH_sub2"/>
</dbReference>
<evidence type="ECO:0000259" key="9">
    <source>
        <dbReference type="PROSITE" id="PS51387"/>
    </source>
</evidence>
<evidence type="ECO:0000256" key="5">
    <source>
        <dbReference type="ARBA" id="ARBA00022827"/>
    </source>
</evidence>
<comment type="similarity">
    <text evidence="2">Belongs to the oxygen-dependent FAD-linked oxidoreductase family.</text>
</comment>
<dbReference type="InterPro" id="IPR036318">
    <property type="entry name" value="FAD-bd_PCMH-like_sf"/>
</dbReference>
<evidence type="ECO:0000313" key="10">
    <source>
        <dbReference type="EMBL" id="KAK9735017.1"/>
    </source>
</evidence>
<evidence type="ECO:0000256" key="2">
    <source>
        <dbReference type="ARBA" id="ARBA00005466"/>
    </source>
</evidence>
<feature type="chain" id="PRO_5043373906" description="FAD-binding PCMH-type domain-containing protein" evidence="8">
    <location>
        <begin position="22"/>
        <end position="523"/>
    </location>
</feature>
<feature type="signal peptide" evidence="8">
    <location>
        <begin position="1"/>
        <end position="21"/>
    </location>
</feature>
<comment type="caution">
    <text evidence="10">The sequence shown here is derived from an EMBL/GenBank/DDBJ whole genome shotgun (WGS) entry which is preliminary data.</text>
</comment>
<evidence type="ECO:0000256" key="4">
    <source>
        <dbReference type="ARBA" id="ARBA00022729"/>
    </source>
</evidence>
<keyword evidence="6" id="KW-1015">Disulfide bond</keyword>
<dbReference type="InterPro" id="IPR006094">
    <property type="entry name" value="Oxid_FAD_bind_N"/>
</dbReference>
<keyword evidence="7" id="KW-0325">Glycoprotein</keyword>
<accession>A0AAW1LMF6</accession>
<keyword evidence="3" id="KW-0285">Flavoprotein</keyword>
<dbReference type="InterPro" id="IPR012951">
    <property type="entry name" value="BBE"/>
</dbReference>
<reference evidence="10" key="1">
    <citation type="submission" date="2024-03" db="EMBL/GenBank/DDBJ databases">
        <title>WGS assembly of Saponaria officinalis var. Norfolk2.</title>
        <authorList>
            <person name="Jenkins J."/>
            <person name="Shu S."/>
            <person name="Grimwood J."/>
            <person name="Barry K."/>
            <person name="Goodstein D."/>
            <person name="Schmutz J."/>
            <person name="Leebens-Mack J."/>
            <person name="Osbourn A."/>
        </authorList>
    </citation>
    <scope>NUCLEOTIDE SEQUENCE [LARGE SCALE GENOMIC DNA]</scope>
    <source>
        <strain evidence="10">JIC</strain>
    </source>
</reference>
<feature type="domain" description="FAD-binding PCMH-type" evidence="9">
    <location>
        <begin position="68"/>
        <end position="242"/>
    </location>
</feature>
<organism evidence="10 11">
    <name type="scientific">Saponaria officinalis</name>
    <name type="common">Common soapwort</name>
    <name type="synonym">Lychnis saponaria</name>
    <dbReference type="NCBI Taxonomy" id="3572"/>
    <lineage>
        <taxon>Eukaryota</taxon>
        <taxon>Viridiplantae</taxon>
        <taxon>Streptophyta</taxon>
        <taxon>Embryophyta</taxon>
        <taxon>Tracheophyta</taxon>
        <taxon>Spermatophyta</taxon>
        <taxon>Magnoliopsida</taxon>
        <taxon>eudicotyledons</taxon>
        <taxon>Gunneridae</taxon>
        <taxon>Pentapetalae</taxon>
        <taxon>Caryophyllales</taxon>
        <taxon>Caryophyllaceae</taxon>
        <taxon>Caryophylleae</taxon>
        <taxon>Saponaria</taxon>
    </lineage>
</organism>
<dbReference type="EMBL" id="JBDFQZ010000004">
    <property type="protein sequence ID" value="KAK9735017.1"/>
    <property type="molecule type" value="Genomic_DNA"/>
</dbReference>
<dbReference type="GO" id="GO:0016491">
    <property type="term" value="F:oxidoreductase activity"/>
    <property type="evidence" value="ECO:0007669"/>
    <property type="project" value="InterPro"/>
</dbReference>
<dbReference type="Proteomes" id="UP001443914">
    <property type="component" value="Unassembled WGS sequence"/>
</dbReference>
<dbReference type="FunFam" id="3.30.43.10:FF:000004">
    <property type="entry name" value="Berberine bridge enzyme-like 15"/>
    <property type="match status" value="1"/>
</dbReference>
<gene>
    <name evidence="10" type="ORF">RND81_04G177900</name>
</gene>
<dbReference type="Gene3D" id="3.40.462.20">
    <property type="match status" value="1"/>
</dbReference>
<dbReference type="Gene3D" id="3.30.465.10">
    <property type="match status" value="1"/>
</dbReference>
<dbReference type="GO" id="GO:0071949">
    <property type="term" value="F:FAD binding"/>
    <property type="evidence" value="ECO:0007669"/>
    <property type="project" value="InterPro"/>
</dbReference>
<keyword evidence="4 8" id="KW-0732">Signal</keyword>
<keyword evidence="5" id="KW-0274">FAD</keyword>
<dbReference type="InterPro" id="IPR016167">
    <property type="entry name" value="FAD-bd_PCMH_sub1"/>
</dbReference>
<name>A0AAW1LMF6_SAPOF</name>
<dbReference type="Gene3D" id="3.30.43.10">
    <property type="entry name" value="Uridine Diphospho-n-acetylenolpyruvylglucosamine Reductase, domain 2"/>
    <property type="match status" value="1"/>
</dbReference>
<evidence type="ECO:0000256" key="1">
    <source>
        <dbReference type="ARBA" id="ARBA00001974"/>
    </source>
</evidence>